<dbReference type="PANTHER" id="PTHR44360">
    <property type="entry name" value="DNAJ HOMOLOG SUBFAMILY B MEMBER 9"/>
    <property type="match status" value="1"/>
</dbReference>
<dbReference type="PROSITE" id="PS50076">
    <property type="entry name" value="DNAJ_2"/>
    <property type="match status" value="1"/>
</dbReference>
<evidence type="ECO:0000256" key="1">
    <source>
        <dbReference type="ARBA" id="ARBA00023186"/>
    </source>
</evidence>
<dbReference type="EMBL" id="CP029600">
    <property type="protein sequence ID" value="AWO01608.1"/>
    <property type="molecule type" value="Genomic_DNA"/>
</dbReference>
<dbReference type="Pfam" id="PF00226">
    <property type="entry name" value="DnaJ"/>
    <property type="match status" value="1"/>
</dbReference>
<accession>A0ABM6WCE8</accession>
<keyword evidence="3" id="KW-1133">Transmembrane helix</keyword>
<dbReference type="PANTHER" id="PTHR44360:SF1">
    <property type="entry name" value="DNAJ HOMOLOG SUBFAMILY B MEMBER 9"/>
    <property type="match status" value="1"/>
</dbReference>
<feature type="region of interest" description="Disordered" evidence="2">
    <location>
        <begin position="96"/>
        <end position="120"/>
    </location>
</feature>
<dbReference type="Gene3D" id="1.10.287.110">
    <property type="entry name" value="DnaJ domain"/>
    <property type="match status" value="1"/>
</dbReference>
<protein>
    <recommendedName>
        <fullName evidence="4">J domain-containing protein</fullName>
    </recommendedName>
</protein>
<dbReference type="SMART" id="SM00271">
    <property type="entry name" value="DnaJ"/>
    <property type="match status" value="1"/>
</dbReference>
<keyword evidence="3" id="KW-0472">Membrane</keyword>
<feature type="compositionally biased region" description="Polar residues" evidence="2">
    <location>
        <begin position="96"/>
        <end position="106"/>
    </location>
</feature>
<organism evidence="5 6">
    <name type="scientific">Chitinophaga alhagiae</name>
    <dbReference type="NCBI Taxonomy" id="2203219"/>
    <lineage>
        <taxon>Bacteria</taxon>
        <taxon>Pseudomonadati</taxon>
        <taxon>Bacteroidota</taxon>
        <taxon>Chitinophagia</taxon>
        <taxon>Chitinophagales</taxon>
        <taxon>Chitinophagaceae</taxon>
        <taxon>Chitinophaga</taxon>
    </lineage>
</organism>
<keyword evidence="6" id="KW-1185">Reference proteome</keyword>
<dbReference type="SUPFAM" id="SSF46565">
    <property type="entry name" value="Chaperone J-domain"/>
    <property type="match status" value="1"/>
</dbReference>
<evidence type="ECO:0000259" key="4">
    <source>
        <dbReference type="PROSITE" id="PS50076"/>
    </source>
</evidence>
<dbReference type="InterPro" id="IPR036869">
    <property type="entry name" value="J_dom_sf"/>
</dbReference>
<keyword evidence="3" id="KW-0812">Transmembrane</keyword>
<dbReference type="PROSITE" id="PS00636">
    <property type="entry name" value="DNAJ_1"/>
    <property type="match status" value="1"/>
</dbReference>
<gene>
    <name evidence="5" type="ORF">DLD77_07820</name>
</gene>
<dbReference type="CDD" id="cd06257">
    <property type="entry name" value="DnaJ"/>
    <property type="match status" value="1"/>
</dbReference>
<sequence>MRPPCKSRRPPLPQAGNNALLYIVMHSLYSILGVSEQATEQQIKAAFRKLCMQYHPDKTGGNKALEEKFRQVLAAYEVLGNPDRKRSYDQRLAWQRTSPTASTAGHTQQRTYYQPPPQQGGRSYSFQVNIQVTGRLPKKAMWVTAAVLLAFFTLLYFFGPKPKPYFPEEVPETQVELPPIASGLFPQVADPNPMLVIPGQGEQRLKDFLAGGDTTHTFLHMDNDEVPELVAGSYLFAEKAGRYHLVFHYDGAMYVQHNRLYLYFNDLVGTYRSCYGCSVKNLPNDEPIAEIRLIYDGGRVIFPGPDKYRSIAILENLRYLFDRGVPPPDASGQDDGTRKELLRHFIAFHFNQRNGRLTRDLFEKLYDANDKDTVWADLAGMIDLLQKRITSAAAPAQ</sequence>
<dbReference type="InterPro" id="IPR051948">
    <property type="entry name" value="Hsp70_co-chaperone_J-domain"/>
</dbReference>
<proteinExistence type="predicted"/>
<dbReference type="Proteomes" id="UP000246099">
    <property type="component" value="Chromosome"/>
</dbReference>
<evidence type="ECO:0000313" key="5">
    <source>
        <dbReference type="EMBL" id="AWO01608.1"/>
    </source>
</evidence>
<feature type="transmembrane region" description="Helical" evidence="3">
    <location>
        <begin position="140"/>
        <end position="159"/>
    </location>
</feature>
<reference evidence="5 6" key="1">
    <citation type="submission" date="2018-05" db="EMBL/GenBank/DDBJ databases">
        <title>Chitinophaga sp. nov., isolated from rhizosphere soil of Alhagi.</title>
        <authorList>
            <person name="Liu Y."/>
        </authorList>
    </citation>
    <scope>NUCLEOTIDE SEQUENCE [LARGE SCALE GENOMIC DNA]</scope>
    <source>
        <strain evidence="5 6">T22</strain>
    </source>
</reference>
<name>A0ABM6WCE8_9BACT</name>
<feature type="compositionally biased region" description="Low complexity" evidence="2">
    <location>
        <begin position="107"/>
        <end position="120"/>
    </location>
</feature>
<feature type="domain" description="J" evidence="4">
    <location>
        <begin position="27"/>
        <end position="92"/>
    </location>
</feature>
<evidence type="ECO:0000256" key="3">
    <source>
        <dbReference type="SAM" id="Phobius"/>
    </source>
</evidence>
<dbReference type="InterPro" id="IPR001623">
    <property type="entry name" value="DnaJ_domain"/>
</dbReference>
<evidence type="ECO:0000313" key="6">
    <source>
        <dbReference type="Proteomes" id="UP000246099"/>
    </source>
</evidence>
<dbReference type="PRINTS" id="PR00625">
    <property type="entry name" value="JDOMAIN"/>
</dbReference>
<dbReference type="InterPro" id="IPR018253">
    <property type="entry name" value="DnaJ_domain_CS"/>
</dbReference>
<evidence type="ECO:0000256" key="2">
    <source>
        <dbReference type="SAM" id="MobiDB-lite"/>
    </source>
</evidence>
<keyword evidence="1" id="KW-0143">Chaperone</keyword>